<gene>
    <name evidence="1" type="ORF">KPL71_023477</name>
</gene>
<proteinExistence type="predicted"/>
<evidence type="ECO:0000313" key="2">
    <source>
        <dbReference type="Proteomes" id="UP000829398"/>
    </source>
</evidence>
<keyword evidence="1" id="KW-0808">Transferase</keyword>
<protein>
    <submittedName>
        <fullName evidence="1">Protein kinase domain-containing protein</fullName>
    </submittedName>
</protein>
<reference evidence="2" key="1">
    <citation type="journal article" date="2023" name="Hortic. Res.">
        <title>A chromosome-level phased genome enabling allele-level studies in sweet orange: a case study on citrus Huanglongbing tolerance.</title>
        <authorList>
            <person name="Wu B."/>
            <person name="Yu Q."/>
            <person name="Deng Z."/>
            <person name="Duan Y."/>
            <person name="Luo F."/>
            <person name="Gmitter F. Jr."/>
        </authorList>
    </citation>
    <scope>NUCLEOTIDE SEQUENCE [LARGE SCALE GENOMIC DNA]</scope>
    <source>
        <strain evidence="2">cv. Valencia</strain>
    </source>
</reference>
<keyword evidence="1" id="KW-0418">Kinase</keyword>
<comment type="caution">
    <text evidence="1">The sequence shown here is derived from an EMBL/GenBank/DDBJ whole genome shotgun (WGS) entry which is preliminary data.</text>
</comment>
<evidence type="ECO:0000313" key="1">
    <source>
        <dbReference type="EMBL" id="KAH9697118.1"/>
    </source>
</evidence>
<name>A0ACB8IJC5_CITSI</name>
<keyword evidence="2" id="KW-1185">Reference proteome</keyword>
<accession>A0ACB8IJC5</accession>
<dbReference type="EMBL" id="CM039177">
    <property type="protein sequence ID" value="KAH9697118.1"/>
    <property type="molecule type" value="Genomic_DNA"/>
</dbReference>
<sequence length="494" mass="55878">MVAEIQALNKNKTWTLTQLPPGKVPIDCKWVYKIKFRSDGSVERYKARLVAKGFTKKEGLDYHETFSPVAKLTTVRCVLVVATIKNWPLYQLDVHNAFLHGDLHEEVYMKPPLGFCQQGKHLVCRLQKSLYGLKQASRNWFEKFSSVLRLAGFKQSHCDHSLFTSTIGSSITIVLVYVDDIVITSNNELAIKALKDFLHHRFHMKDLGILKYFLGIEIARSSKGIFLSQRKYALEILNDAGLLGAKPTNFPMVQNLKLDPDDGDILEDPSLFRRLVGRLLYLTITRPDLVYSVQKLSQFVSNPRKPHLDAAYRILAFLKSSPGKGILLSSNSSFQIEAYCDSDWGGCLTTRRSVTGYCVFLGESPISWKSKKQATVARSTAEAEYMAMAFATCELIWLKLLLHDLGVSHPQPMQLYCDNKAALHIAANPVFHERTKHIELDCHFVREKIQARLIKTAHVSSAHQIADIFTKALGKEQFHRLSGKLSIHNIHAPT</sequence>
<dbReference type="Proteomes" id="UP000829398">
    <property type="component" value="Chromosome 8"/>
</dbReference>
<organism evidence="1 2">
    <name type="scientific">Citrus sinensis</name>
    <name type="common">Sweet orange</name>
    <name type="synonym">Citrus aurantium var. sinensis</name>
    <dbReference type="NCBI Taxonomy" id="2711"/>
    <lineage>
        <taxon>Eukaryota</taxon>
        <taxon>Viridiplantae</taxon>
        <taxon>Streptophyta</taxon>
        <taxon>Embryophyta</taxon>
        <taxon>Tracheophyta</taxon>
        <taxon>Spermatophyta</taxon>
        <taxon>Magnoliopsida</taxon>
        <taxon>eudicotyledons</taxon>
        <taxon>Gunneridae</taxon>
        <taxon>Pentapetalae</taxon>
        <taxon>rosids</taxon>
        <taxon>malvids</taxon>
        <taxon>Sapindales</taxon>
        <taxon>Rutaceae</taxon>
        <taxon>Aurantioideae</taxon>
        <taxon>Citrus</taxon>
    </lineage>
</organism>